<sequence length="29" mass="3206">MLFFRFDISVNIAFIGIGLGCGSFTDIHN</sequence>
<name>A0A382QRR0_9ZZZZ</name>
<accession>A0A382QRR0</accession>
<dbReference type="PROSITE" id="PS51257">
    <property type="entry name" value="PROKAR_LIPOPROTEIN"/>
    <property type="match status" value="1"/>
</dbReference>
<proteinExistence type="predicted"/>
<gene>
    <name evidence="1" type="ORF">METZ01_LOCUS341043</name>
</gene>
<dbReference type="AlphaFoldDB" id="A0A382QRR0"/>
<organism evidence="1">
    <name type="scientific">marine metagenome</name>
    <dbReference type="NCBI Taxonomy" id="408172"/>
    <lineage>
        <taxon>unclassified sequences</taxon>
        <taxon>metagenomes</taxon>
        <taxon>ecological metagenomes</taxon>
    </lineage>
</organism>
<protein>
    <submittedName>
        <fullName evidence="1">Uncharacterized protein</fullName>
    </submittedName>
</protein>
<evidence type="ECO:0000313" key="1">
    <source>
        <dbReference type="EMBL" id="SVC88189.1"/>
    </source>
</evidence>
<dbReference type="EMBL" id="UINC01116441">
    <property type="protein sequence ID" value="SVC88189.1"/>
    <property type="molecule type" value="Genomic_DNA"/>
</dbReference>
<reference evidence="1" key="1">
    <citation type="submission" date="2018-05" db="EMBL/GenBank/DDBJ databases">
        <authorList>
            <person name="Lanie J.A."/>
            <person name="Ng W.-L."/>
            <person name="Kazmierczak K.M."/>
            <person name="Andrzejewski T.M."/>
            <person name="Davidsen T.M."/>
            <person name="Wayne K.J."/>
            <person name="Tettelin H."/>
            <person name="Glass J.I."/>
            <person name="Rusch D."/>
            <person name="Podicherti R."/>
            <person name="Tsui H.-C.T."/>
            <person name="Winkler M.E."/>
        </authorList>
    </citation>
    <scope>NUCLEOTIDE SEQUENCE</scope>
</reference>